<accession>A0A543EVR1</accession>
<dbReference type="EMBL" id="VFPG01000002">
    <property type="protein sequence ID" value="TQM25666.1"/>
    <property type="molecule type" value="Genomic_DNA"/>
</dbReference>
<reference evidence="1 2" key="1">
    <citation type="submission" date="2019-06" db="EMBL/GenBank/DDBJ databases">
        <title>Sequencing the genomes of 1000 actinobacteria strains.</title>
        <authorList>
            <person name="Klenk H.-P."/>
        </authorList>
    </citation>
    <scope>NUCLEOTIDE SEQUENCE [LARGE SCALE GENOMIC DNA]</scope>
    <source>
        <strain evidence="1 2">DSM 103495</strain>
    </source>
</reference>
<name>A0A543EVR1_9NOCA</name>
<gene>
    <name evidence="1" type="ORF">FB390_5824</name>
</gene>
<keyword evidence="2" id="KW-1185">Reference proteome</keyword>
<dbReference type="Proteomes" id="UP000316331">
    <property type="component" value="Unassembled WGS sequence"/>
</dbReference>
<sequence length="33" mass="3418">MLAALVVPAAEELPVVAPGAEQRVVARIESMSL</sequence>
<protein>
    <submittedName>
        <fullName evidence="1">Uncharacterized protein</fullName>
    </submittedName>
</protein>
<comment type="caution">
    <text evidence="1">The sequence shown here is derived from an EMBL/GenBank/DDBJ whole genome shotgun (WGS) entry which is preliminary data.</text>
</comment>
<proteinExistence type="predicted"/>
<evidence type="ECO:0000313" key="2">
    <source>
        <dbReference type="Proteomes" id="UP000316331"/>
    </source>
</evidence>
<organism evidence="1 2">
    <name type="scientific">Nocardia bhagyanarayanae</name>
    <dbReference type="NCBI Taxonomy" id="1215925"/>
    <lineage>
        <taxon>Bacteria</taxon>
        <taxon>Bacillati</taxon>
        <taxon>Actinomycetota</taxon>
        <taxon>Actinomycetes</taxon>
        <taxon>Mycobacteriales</taxon>
        <taxon>Nocardiaceae</taxon>
        <taxon>Nocardia</taxon>
    </lineage>
</organism>
<evidence type="ECO:0000313" key="1">
    <source>
        <dbReference type="EMBL" id="TQM25666.1"/>
    </source>
</evidence>
<dbReference type="AlphaFoldDB" id="A0A543EVR1"/>